<dbReference type="EMBL" id="LXQA010491427">
    <property type="protein sequence ID" value="MCI55142.1"/>
    <property type="molecule type" value="Genomic_DNA"/>
</dbReference>
<evidence type="ECO:0000313" key="1">
    <source>
        <dbReference type="EMBL" id="MCI55142.1"/>
    </source>
</evidence>
<feature type="non-terminal residue" evidence="1">
    <location>
        <position position="1"/>
    </location>
</feature>
<comment type="caution">
    <text evidence="1">The sequence shown here is derived from an EMBL/GenBank/DDBJ whole genome shotgun (WGS) entry which is preliminary data.</text>
</comment>
<dbReference type="AlphaFoldDB" id="A0A392T2Z7"/>
<sequence length="82" mass="9418">LRHVPSENREHCSHIVVGSKHHFCEQHSFVCAYRRTEIHDLGYPSLIAEVGKAVELVLQIRQCNIIVDPHLIRRPVVVVDCN</sequence>
<proteinExistence type="predicted"/>
<keyword evidence="2" id="KW-1185">Reference proteome</keyword>
<evidence type="ECO:0000313" key="2">
    <source>
        <dbReference type="Proteomes" id="UP000265520"/>
    </source>
</evidence>
<dbReference type="Proteomes" id="UP000265520">
    <property type="component" value="Unassembled WGS sequence"/>
</dbReference>
<organism evidence="1 2">
    <name type="scientific">Trifolium medium</name>
    <dbReference type="NCBI Taxonomy" id="97028"/>
    <lineage>
        <taxon>Eukaryota</taxon>
        <taxon>Viridiplantae</taxon>
        <taxon>Streptophyta</taxon>
        <taxon>Embryophyta</taxon>
        <taxon>Tracheophyta</taxon>
        <taxon>Spermatophyta</taxon>
        <taxon>Magnoliopsida</taxon>
        <taxon>eudicotyledons</taxon>
        <taxon>Gunneridae</taxon>
        <taxon>Pentapetalae</taxon>
        <taxon>rosids</taxon>
        <taxon>fabids</taxon>
        <taxon>Fabales</taxon>
        <taxon>Fabaceae</taxon>
        <taxon>Papilionoideae</taxon>
        <taxon>50 kb inversion clade</taxon>
        <taxon>NPAAA clade</taxon>
        <taxon>Hologalegina</taxon>
        <taxon>IRL clade</taxon>
        <taxon>Trifolieae</taxon>
        <taxon>Trifolium</taxon>
    </lineage>
</organism>
<name>A0A392T2Z7_9FABA</name>
<protein>
    <submittedName>
        <fullName evidence="1">Uncharacterized protein</fullName>
    </submittedName>
</protein>
<reference evidence="1 2" key="1">
    <citation type="journal article" date="2018" name="Front. Plant Sci.">
        <title>Red Clover (Trifolium pratense) and Zigzag Clover (T. medium) - A Picture of Genomic Similarities and Differences.</title>
        <authorList>
            <person name="Dluhosova J."/>
            <person name="Istvanek J."/>
            <person name="Nedelnik J."/>
            <person name="Repkova J."/>
        </authorList>
    </citation>
    <scope>NUCLEOTIDE SEQUENCE [LARGE SCALE GENOMIC DNA]</scope>
    <source>
        <strain evidence="2">cv. 10/8</strain>
        <tissue evidence="1">Leaf</tissue>
    </source>
</reference>
<accession>A0A392T2Z7</accession>